<gene>
    <name evidence="1" type="ORF">DPMN_168130</name>
</gene>
<proteinExistence type="predicted"/>
<evidence type="ECO:0000313" key="1">
    <source>
        <dbReference type="EMBL" id="KAH3789938.1"/>
    </source>
</evidence>
<name>A0A9D4F1F1_DREPO</name>
<dbReference type="AlphaFoldDB" id="A0A9D4F1F1"/>
<dbReference type="Proteomes" id="UP000828390">
    <property type="component" value="Unassembled WGS sequence"/>
</dbReference>
<keyword evidence="2" id="KW-1185">Reference proteome</keyword>
<accession>A0A9D4F1F1</accession>
<reference evidence="1" key="1">
    <citation type="journal article" date="2019" name="bioRxiv">
        <title>The Genome of the Zebra Mussel, Dreissena polymorpha: A Resource for Invasive Species Research.</title>
        <authorList>
            <person name="McCartney M.A."/>
            <person name="Auch B."/>
            <person name="Kono T."/>
            <person name="Mallez S."/>
            <person name="Zhang Y."/>
            <person name="Obille A."/>
            <person name="Becker A."/>
            <person name="Abrahante J.E."/>
            <person name="Garbe J."/>
            <person name="Badalamenti J.P."/>
            <person name="Herman A."/>
            <person name="Mangelson H."/>
            <person name="Liachko I."/>
            <person name="Sullivan S."/>
            <person name="Sone E.D."/>
            <person name="Koren S."/>
            <person name="Silverstein K.A.T."/>
            <person name="Beckman K.B."/>
            <person name="Gohl D.M."/>
        </authorList>
    </citation>
    <scope>NUCLEOTIDE SEQUENCE</scope>
    <source>
        <strain evidence="1">Duluth1</strain>
        <tissue evidence="1">Whole animal</tissue>
    </source>
</reference>
<sequence>MMMNGGNSIRLLSDITACMREVLIGATRFVSACYGTPETEETSIRRQTLFAARVGKSG</sequence>
<comment type="caution">
    <text evidence="1">The sequence shown here is derived from an EMBL/GenBank/DDBJ whole genome shotgun (WGS) entry which is preliminary data.</text>
</comment>
<protein>
    <submittedName>
        <fullName evidence="1">Uncharacterized protein</fullName>
    </submittedName>
</protein>
<organism evidence="1 2">
    <name type="scientific">Dreissena polymorpha</name>
    <name type="common">Zebra mussel</name>
    <name type="synonym">Mytilus polymorpha</name>
    <dbReference type="NCBI Taxonomy" id="45954"/>
    <lineage>
        <taxon>Eukaryota</taxon>
        <taxon>Metazoa</taxon>
        <taxon>Spiralia</taxon>
        <taxon>Lophotrochozoa</taxon>
        <taxon>Mollusca</taxon>
        <taxon>Bivalvia</taxon>
        <taxon>Autobranchia</taxon>
        <taxon>Heteroconchia</taxon>
        <taxon>Euheterodonta</taxon>
        <taxon>Imparidentia</taxon>
        <taxon>Neoheterodontei</taxon>
        <taxon>Myida</taxon>
        <taxon>Dreissenoidea</taxon>
        <taxon>Dreissenidae</taxon>
        <taxon>Dreissena</taxon>
    </lineage>
</organism>
<dbReference type="EMBL" id="JAIWYP010000008">
    <property type="protein sequence ID" value="KAH3789938.1"/>
    <property type="molecule type" value="Genomic_DNA"/>
</dbReference>
<evidence type="ECO:0000313" key="2">
    <source>
        <dbReference type="Proteomes" id="UP000828390"/>
    </source>
</evidence>
<reference evidence="1" key="2">
    <citation type="submission" date="2020-11" db="EMBL/GenBank/DDBJ databases">
        <authorList>
            <person name="McCartney M.A."/>
            <person name="Auch B."/>
            <person name="Kono T."/>
            <person name="Mallez S."/>
            <person name="Becker A."/>
            <person name="Gohl D.M."/>
            <person name="Silverstein K.A.T."/>
            <person name="Koren S."/>
            <person name="Bechman K.B."/>
            <person name="Herman A."/>
            <person name="Abrahante J.E."/>
            <person name="Garbe J."/>
        </authorList>
    </citation>
    <scope>NUCLEOTIDE SEQUENCE</scope>
    <source>
        <strain evidence="1">Duluth1</strain>
        <tissue evidence="1">Whole animal</tissue>
    </source>
</reference>